<dbReference type="InterPro" id="IPR051055">
    <property type="entry name" value="PIF1_helicase"/>
</dbReference>
<dbReference type="RefSeq" id="WP_126494810.1">
    <property type="nucleotide sequence ID" value="NZ_AP018711.1"/>
</dbReference>
<comment type="similarity">
    <text evidence="1">Belongs to the MobA/MobL family.</text>
</comment>
<evidence type="ECO:0000313" key="4">
    <source>
        <dbReference type="EMBL" id="BBE35021.1"/>
    </source>
</evidence>
<evidence type="ECO:0000313" key="5">
    <source>
        <dbReference type="Proteomes" id="UP000275727"/>
    </source>
</evidence>
<dbReference type="CDD" id="cd18809">
    <property type="entry name" value="SF1_C_RecD"/>
    <property type="match status" value="1"/>
</dbReference>
<dbReference type="InterPro" id="IPR014136">
    <property type="entry name" value="TraA_Ti"/>
</dbReference>
<dbReference type="NCBIfam" id="NF041496">
    <property type="entry name" value="MobQ"/>
    <property type="match status" value="1"/>
</dbReference>
<evidence type="ECO:0000256" key="1">
    <source>
        <dbReference type="ARBA" id="ARBA00010873"/>
    </source>
</evidence>
<proteinExistence type="inferred from homology"/>
<evidence type="ECO:0000256" key="2">
    <source>
        <dbReference type="ARBA" id="ARBA00022971"/>
    </source>
</evidence>
<reference evidence="4 5" key="1">
    <citation type="submission" date="2018-06" db="EMBL/GenBank/DDBJ databases">
        <title>Complete Genome Sequence of the Microcystin-Degrading Bacterium Sphingosinicella microcystinivorans Strain B-9.</title>
        <authorList>
            <person name="Jin H."/>
            <person name="Nishizawa T."/>
            <person name="Guo Y."/>
            <person name="Nishizawa A."/>
            <person name="Park H."/>
            <person name="Kato H."/>
            <person name="Tsuji K."/>
            <person name="Harada K."/>
        </authorList>
    </citation>
    <scope>NUCLEOTIDE SEQUENCE [LARGE SCALE GENOMIC DNA]</scope>
    <source>
        <strain evidence="4 5">B9</strain>
    </source>
</reference>
<sequence length="955" mass="107237">MAIYHFSAKVISRSTGASALASAAYRSASRLHDQRLDRHHDFTNKAGVIHSEVMLPENAPEHLCDREALWNSVEASEVRKDAQLAREVEFALPRELEQADAIHVARDFVRTEFVERGMCADINVHWDIGADGMAKPHAHVMLTMREVDADGFGAKVRDWNSTQLLEHWREAWAQHLNRALAERDIDITVDHRSLEAQGIDLEPQNKIGPASSRMADVGLTGERLDEHRAIARANGMRILANPEVALDALTHNQATFTRRELAMFVHRHSDGKDQFDRVLAAALASPALVALGKDGREQERFTSRAMLETEQRLQQVTERLQRQDKHAVRDLFRDHAVARAERRGLVLSSEQRAALDHVTEPKGLGVIVGYAGTGKSALLGVAREAWEDAGYRVRGLALSGIAAENLESGSRIMSRTIASLEHSWANGTDHLTARDVLVIDEAGMIGTRQMERVLSHASEVGAKVVLVGDPEQLQAIEAGAAFRSIHERHSGVEVTEIRRQHDAWQRDAVRQLATGRTAEAIHALREHDRVHASPTEADAKKQLIDRWDRDRKAQPQKSRLILAHTRADVAELNALARQRLRLGKQLGDDGRVETTKGPKPFARGDRVMFLRNEKSLGVKNGSLGRVESVTQARMAVMLDDGRSLQFDTKLYTDIDHGYAATIHKAQGVTVDRSYVLATQGMDRHGAYVALSRHSERVDLYYGKETFKNEQQLIRTLARDRGKDMVGDYGPVADKAEAFAARRGITLGERVKAVAVKVRDMFEGLQLKAEPLTPPKPQLEPAVEQYARTVHKVREMGFARVPMSEPLRAMHERDEAALDAIRPGAARDLRNAWRADLKLLDTMARGDVRQARAPLDEAERYRTDPAYRADRFVEEWTRLREQQRHAKHWGQDQKLPQINAGMRELAHSLERDAQMESLLRRRTRELGLGIGMEPERGLSRSLSDWFGLSRGRGLER</sequence>
<evidence type="ECO:0000259" key="3">
    <source>
        <dbReference type="Pfam" id="PF03389"/>
    </source>
</evidence>
<feature type="domain" description="MobA/MobL protein" evidence="3">
    <location>
        <begin position="18"/>
        <end position="215"/>
    </location>
</feature>
<dbReference type="NCBIfam" id="NF010464">
    <property type="entry name" value="PRK13889.1"/>
    <property type="match status" value="1"/>
</dbReference>
<gene>
    <name evidence="4" type="ORF">SmB9_26790</name>
</gene>
<dbReference type="NCBIfam" id="TIGR02768">
    <property type="entry name" value="TraA_Ti"/>
    <property type="match status" value="1"/>
</dbReference>
<dbReference type="InterPro" id="IPR027417">
    <property type="entry name" value="P-loop_NTPase"/>
</dbReference>
<dbReference type="Gene3D" id="3.40.50.300">
    <property type="entry name" value="P-loop containing nucleotide triphosphate hydrolases"/>
    <property type="match status" value="2"/>
</dbReference>
<protein>
    <recommendedName>
        <fullName evidence="3">MobA/MobL protein domain-containing protein</fullName>
    </recommendedName>
</protein>
<dbReference type="Pfam" id="PF13604">
    <property type="entry name" value="AAA_30"/>
    <property type="match status" value="1"/>
</dbReference>
<organism evidence="4 5">
    <name type="scientific">Sphingosinicella microcystinivorans</name>
    <dbReference type="NCBI Taxonomy" id="335406"/>
    <lineage>
        <taxon>Bacteria</taxon>
        <taxon>Pseudomonadati</taxon>
        <taxon>Pseudomonadota</taxon>
        <taxon>Alphaproteobacteria</taxon>
        <taxon>Sphingomonadales</taxon>
        <taxon>Sphingosinicellaceae</taxon>
        <taxon>Sphingosinicella</taxon>
    </lineage>
</organism>
<dbReference type="PANTHER" id="PTHR47642">
    <property type="entry name" value="ATP-DEPENDENT DNA HELICASE"/>
    <property type="match status" value="1"/>
</dbReference>
<dbReference type="Gene3D" id="2.30.30.940">
    <property type="match status" value="1"/>
</dbReference>
<dbReference type="EMBL" id="AP018711">
    <property type="protein sequence ID" value="BBE35021.1"/>
    <property type="molecule type" value="Genomic_DNA"/>
</dbReference>
<dbReference type="InterPro" id="IPR005053">
    <property type="entry name" value="MobA_MobL"/>
</dbReference>
<dbReference type="SUPFAM" id="SSF52540">
    <property type="entry name" value="P-loop containing nucleoside triphosphate hydrolases"/>
    <property type="match status" value="2"/>
</dbReference>
<dbReference type="Gene3D" id="3.30.930.30">
    <property type="match status" value="1"/>
</dbReference>
<dbReference type="KEGG" id="smic:SmB9_26790"/>
<dbReference type="AlphaFoldDB" id="A0AAD1G1V9"/>
<dbReference type="Pfam" id="PF03389">
    <property type="entry name" value="MobA_MobL"/>
    <property type="match status" value="1"/>
</dbReference>
<dbReference type="CDD" id="cd17933">
    <property type="entry name" value="DEXSc_RecD-like"/>
    <property type="match status" value="1"/>
</dbReference>
<accession>A0AAD1G1V9</accession>
<name>A0AAD1G1V9_SPHMI</name>
<keyword evidence="2" id="KW-0184">Conjugation</keyword>
<dbReference type="Proteomes" id="UP000275727">
    <property type="component" value="Chromosome"/>
</dbReference>